<evidence type="ECO:0000313" key="5">
    <source>
        <dbReference type="EMBL" id="QHT06613.1"/>
    </source>
</evidence>
<reference evidence="5" key="1">
    <citation type="journal article" date="2020" name="Nature">
        <title>Giant virus diversity and host interactions through global metagenomics.</title>
        <authorList>
            <person name="Schulz F."/>
            <person name="Roux S."/>
            <person name="Paez-Espino D."/>
            <person name="Jungbluth S."/>
            <person name="Walsh D.A."/>
            <person name="Denef V.J."/>
            <person name="McMahon K.D."/>
            <person name="Konstantinidis K.T."/>
            <person name="Eloe-Fadrosh E.A."/>
            <person name="Kyrpides N.C."/>
            <person name="Woyke T."/>
        </authorList>
    </citation>
    <scope>NUCLEOTIDE SEQUENCE</scope>
    <source>
        <strain evidence="5">GVMAG-M-3300021425-30</strain>
    </source>
</reference>
<evidence type="ECO:0000259" key="4">
    <source>
        <dbReference type="SMART" id="SM00154"/>
    </source>
</evidence>
<evidence type="ECO:0000256" key="3">
    <source>
        <dbReference type="ARBA" id="ARBA00022833"/>
    </source>
</evidence>
<name>A0A6C0CQN6_9ZZZZ</name>
<dbReference type="Gene3D" id="4.10.1110.10">
    <property type="entry name" value="AN1-like Zinc finger"/>
    <property type="match status" value="1"/>
</dbReference>
<keyword evidence="2" id="KW-0863">Zinc-finger</keyword>
<proteinExistence type="predicted"/>
<dbReference type="SMART" id="SM00154">
    <property type="entry name" value="ZnF_AN1"/>
    <property type="match status" value="1"/>
</dbReference>
<accession>A0A6C0CQN6</accession>
<dbReference type="InterPro" id="IPR035896">
    <property type="entry name" value="AN1-like_Znf"/>
</dbReference>
<dbReference type="AlphaFoldDB" id="A0A6C0CQN6"/>
<protein>
    <recommendedName>
        <fullName evidence="4">AN1-type domain-containing protein</fullName>
    </recommendedName>
</protein>
<dbReference type="SUPFAM" id="SSF118310">
    <property type="entry name" value="AN1-like Zinc finger"/>
    <property type="match status" value="1"/>
</dbReference>
<keyword evidence="3" id="KW-0862">Zinc</keyword>
<dbReference type="EMBL" id="MN739471">
    <property type="protein sequence ID" value="QHT06613.1"/>
    <property type="molecule type" value="Genomic_DNA"/>
</dbReference>
<organism evidence="5">
    <name type="scientific">viral metagenome</name>
    <dbReference type="NCBI Taxonomy" id="1070528"/>
    <lineage>
        <taxon>unclassified sequences</taxon>
        <taxon>metagenomes</taxon>
        <taxon>organismal metagenomes</taxon>
    </lineage>
</organism>
<sequence>MAKKCKFKDCNKKMTPAEKIIGLCKCGNTYCSKHRHDHDCTFDYKEALDKEQFISDNKCVASKMAGEKI</sequence>
<evidence type="ECO:0000256" key="2">
    <source>
        <dbReference type="ARBA" id="ARBA00022771"/>
    </source>
</evidence>
<keyword evidence="1" id="KW-0479">Metal-binding</keyword>
<evidence type="ECO:0000256" key="1">
    <source>
        <dbReference type="ARBA" id="ARBA00022723"/>
    </source>
</evidence>
<dbReference type="GO" id="GO:0008270">
    <property type="term" value="F:zinc ion binding"/>
    <property type="evidence" value="ECO:0007669"/>
    <property type="project" value="UniProtKB-KW"/>
</dbReference>
<feature type="domain" description="AN1-type" evidence="4">
    <location>
        <begin position="5"/>
        <end position="45"/>
    </location>
</feature>
<dbReference type="InterPro" id="IPR000058">
    <property type="entry name" value="Znf_AN1"/>
</dbReference>
<dbReference type="Pfam" id="PF01428">
    <property type="entry name" value="zf-AN1"/>
    <property type="match status" value="1"/>
</dbReference>